<dbReference type="AlphaFoldDB" id="A0A284S5T9"/>
<dbReference type="Proteomes" id="UP000219338">
    <property type="component" value="Unassembled WGS sequence"/>
</dbReference>
<evidence type="ECO:0000313" key="1">
    <source>
        <dbReference type="EMBL" id="SJL16367.1"/>
    </source>
</evidence>
<gene>
    <name evidence="1" type="ORF">ARMOST_19889</name>
</gene>
<dbReference type="EMBL" id="FUEG01000034">
    <property type="protein sequence ID" value="SJL16367.1"/>
    <property type="molecule type" value="Genomic_DNA"/>
</dbReference>
<evidence type="ECO:0000313" key="2">
    <source>
        <dbReference type="Proteomes" id="UP000219338"/>
    </source>
</evidence>
<name>A0A284S5T9_ARMOS</name>
<keyword evidence="2" id="KW-1185">Reference proteome</keyword>
<reference evidence="2" key="1">
    <citation type="journal article" date="2017" name="Nat. Ecol. Evol.">
        <title>Genome expansion and lineage-specific genetic innovations in the forest pathogenic fungi Armillaria.</title>
        <authorList>
            <person name="Sipos G."/>
            <person name="Prasanna A.N."/>
            <person name="Walter M.C."/>
            <person name="O'Connor E."/>
            <person name="Balint B."/>
            <person name="Krizsan K."/>
            <person name="Kiss B."/>
            <person name="Hess J."/>
            <person name="Varga T."/>
            <person name="Slot J."/>
            <person name="Riley R."/>
            <person name="Boka B."/>
            <person name="Rigling D."/>
            <person name="Barry K."/>
            <person name="Lee J."/>
            <person name="Mihaltcheva S."/>
            <person name="LaButti K."/>
            <person name="Lipzen A."/>
            <person name="Waldron R."/>
            <person name="Moloney N.M."/>
            <person name="Sperisen C."/>
            <person name="Kredics L."/>
            <person name="Vagvoelgyi C."/>
            <person name="Patrignani A."/>
            <person name="Fitzpatrick D."/>
            <person name="Nagy I."/>
            <person name="Doyle S."/>
            <person name="Anderson J.B."/>
            <person name="Grigoriev I.V."/>
            <person name="Gueldener U."/>
            <person name="Muensterkoetter M."/>
            <person name="Nagy L.G."/>
        </authorList>
    </citation>
    <scope>NUCLEOTIDE SEQUENCE [LARGE SCALE GENOMIC DNA]</scope>
    <source>
        <strain evidence="2">C18/9</strain>
    </source>
</reference>
<dbReference type="STRING" id="47428.A0A284S5T9"/>
<protein>
    <recommendedName>
        <fullName evidence="3">F-box domain-containing protein</fullName>
    </recommendedName>
</protein>
<sequence>MEKLPPELESLFLFYLEAHELLRYATCNRLAFTRVSDFIEQHYSTRRLLGSFFSTEEGYRIFREVQRRYGVLVSGSQVTGLFIRNTEMFTTSDLDVYVNLKREPALAAALAQTGYHLHADLTKEGGATELDDNALLLAMDTNEMILRTKYVFSAIASVKEYHNQEGKVVQVIASHGPPMDIILGFHSSKVP</sequence>
<dbReference type="OrthoDB" id="3041043at2759"/>
<organism evidence="1 2">
    <name type="scientific">Armillaria ostoyae</name>
    <name type="common">Armillaria root rot fungus</name>
    <dbReference type="NCBI Taxonomy" id="47428"/>
    <lineage>
        <taxon>Eukaryota</taxon>
        <taxon>Fungi</taxon>
        <taxon>Dikarya</taxon>
        <taxon>Basidiomycota</taxon>
        <taxon>Agaricomycotina</taxon>
        <taxon>Agaricomycetes</taxon>
        <taxon>Agaricomycetidae</taxon>
        <taxon>Agaricales</taxon>
        <taxon>Marasmiineae</taxon>
        <taxon>Physalacriaceae</taxon>
        <taxon>Armillaria</taxon>
    </lineage>
</organism>
<accession>A0A284S5T9</accession>
<proteinExistence type="predicted"/>
<evidence type="ECO:0008006" key="3">
    <source>
        <dbReference type="Google" id="ProtNLM"/>
    </source>
</evidence>